<organism evidence="1 2">
    <name type="scientific">Candidatus Fervidibacter sacchari</name>
    <dbReference type="NCBI Taxonomy" id="1448929"/>
    <lineage>
        <taxon>Bacteria</taxon>
        <taxon>Candidatus Fervidibacterota</taxon>
        <taxon>Candidatus Fervidibacter</taxon>
    </lineage>
</organism>
<keyword evidence="2" id="KW-1185">Reference proteome</keyword>
<evidence type="ECO:0000313" key="2">
    <source>
        <dbReference type="Proteomes" id="UP001204798"/>
    </source>
</evidence>
<dbReference type="RefSeq" id="WP_259100641.1">
    <property type="nucleotide sequence ID" value="NZ_CP130454.1"/>
</dbReference>
<name>A0ABT2ERS9_9BACT</name>
<protein>
    <submittedName>
        <fullName evidence="1">Uncharacterized protein</fullName>
    </submittedName>
</protein>
<comment type="caution">
    <text evidence="1">The sequence shown here is derived from an EMBL/GenBank/DDBJ whole genome shotgun (WGS) entry which is preliminary data.</text>
</comment>
<accession>A0ABT2ERS9</accession>
<sequence length="350" mass="39700">MPFFVTKTGLDAFDTARAWGLAVLLNVLTEDEVRLRDAGWAFILEPSGHIHNNAQLTGLSWGTLFAAEDVQWEQVFVTHRGRQEAQKQQVRQILETQWQSLLSDLQRPDNLVVVGTGESVPGGLEPAAFKGLRHDSKARYVEEQLKAPKKHWALACLGMATCGTYRFSREAGQTNWLVLLPVPQDARFNYFRDVQELMRNRGLQYTGVQNAAAHYAVQLTEQLRRRAAAQGSLQDRFSAVLYFTLFGTGQQTKPSQGSQLNLTPLMEAIQRDPHGTEAMLRWLDYCFRLGATKGAEDLALAATELVMRWDLDAYERLVRVFARFIAKKRVRYDNLPDERALTEVMRNVTT</sequence>
<evidence type="ECO:0000313" key="1">
    <source>
        <dbReference type="EMBL" id="MCS3920669.1"/>
    </source>
</evidence>
<proteinExistence type="predicted"/>
<dbReference type="EMBL" id="JANUCP010000006">
    <property type="protein sequence ID" value="MCS3920669.1"/>
    <property type="molecule type" value="Genomic_DNA"/>
</dbReference>
<gene>
    <name evidence="1" type="ORF">M2350_003104</name>
</gene>
<reference evidence="1 2" key="1">
    <citation type="submission" date="2022-08" db="EMBL/GenBank/DDBJ databases">
        <title>Bacterial and archaeal communities from various locations to study Microbial Dark Matter (Phase II).</title>
        <authorList>
            <person name="Stepanauskas R."/>
        </authorList>
    </citation>
    <scope>NUCLEOTIDE SEQUENCE [LARGE SCALE GENOMIC DNA]</scope>
    <source>
        <strain evidence="1 2">PD1</strain>
    </source>
</reference>
<dbReference type="Proteomes" id="UP001204798">
    <property type="component" value="Unassembled WGS sequence"/>
</dbReference>